<dbReference type="Pfam" id="PF08241">
    <property type="entry name" value="Methyltransf_11"/>
    <property type="match status" value="1"/>
</dbReference>
<dbReference type="SUPFAM" id="SSF53335">
    <property type="entry name" value="S-adenosyl-L-methionine-dependent methyltransferases"/>
    <property type="match status" value="1"/>
</dbReference>
<dbReference type="InterPro" id="IPR013216">
    <property type="entry name" value="Methyltransf_11"/>
</dbReference>
<keyword evidence="2 5" id="KW-0808">Transferase</keyword>
<name>A0A1G5SCT5_9PROT</name>
<keyword evidence="3" id="KW-0949">S-adenosyl-L-methionine</keyword>
<dbReference type="PANTHER" id="PTHR43464:SF19">
    <property type="entry name" value="UBIQUINONE BIOSYNTHESIS O-METHYLTRANSFERASE, MITOCHONDRIAL"/>
    <property type="match status" value="1"/>
</dbReference>
<dbReference type="PANTHER" id="PTHR43464">
    <property type="entry name" value="METHYLTRANSFERASE"/>
    <property type="match status" value="1"/>
</dbReference>
<dbReference type="InterPro" id="IPR029063">
    <property type="entry name" value="SAM-dependent_MTases_sf"/>
</dbReference>
<dbReference type="Gene3D" id="3.40.50.150">
    <property type="entry name" value="Vaccinia Virus protein VP39"/>
    <property type="match status" value="1"/>
</dbReference>
<feature type="domain" description="Methyltransferase type 11" evidence="4">
    <location>
        <begin position="83"/>
        <end position="176"/>
    </location>
</feature>
<evidence type="ECO:0000313" key="5">
    <source>
        <dbReference type="EMBL" id="SCZ84640.1"/>
    </source>
</evidence>
<protein>
    <submittedName>
        <fullName evidence="5">Type 11 methyltransferase</fullName>
    </submittedName>
</protein>
<gene>
    <name evidence="5" type="ORF">NSMM_240024</name>
</gene>
<proteinExistence type="predicted"/>
<dbReference type="AlphaFoldDB" id="A0A1G5SCT5"/>
<keyword evidence="6" id="KW-1185">Reference proteome</keyword>
<organism evidence="5 6">
    <name type="scientific">Nitrosomonas mobilis</name>
    <dbReference type="NCBI Taxonomy" id="51642"/>
    <lineage>
        <taxon>Bacteria</taxon>
        <taxon>Pseudomonadati</taxon>
        <taxon>Pseudomonadota</taxon>
        <taxon>Betaproteobacteria</taxon>
        <taxon>Nitrosomonadales</taxon>
        <taxon>Nitrosomonadaceae</taxon>
        <taxon>Nitrosomonas</taxon>
    </lineage>
</organism>
<keyword evidence="1 5" id="KW-0489">Methyltransferase</keyword>
<evidence type="ECO:0000259" key="4">
    <source>
        <dbReference type="Pfam" id="PF08241"/>
    </source>
</evidence>
<evidence type="ECO:0000256" key="3">
    <source>
        <dbReference type="ARBA" id="ARBA00022691"/>
    </source>
</evidence>
<sequence>MQNSLNWYYLRLADEYLTIQKMANPSPRSPFEESWRKRFEKFAAKSDDDAGVAGWSPTGLETRLRYFVRLWKQNSYGKSGLWLDAGCGAGTYSRHLADQGMQVIGMDYSLPALQKACTKNTGDLIHWCAADVTKLPVKPERFDGALCFGVTQALSQSDDVIAQLVACIKPGGEIWIDALNGKCLPHAWERFVRWLGRRPHHLRYESFANLKQIMQTRHLTEITLFWLPMLPARWSRYQYLLETAESRWIFRHIPGVGVLFSHALILRAKRGQA</sequence>
<evidence type="ECO:0000256" key="2">
    <source>
        <dbReference type="ARBA" id="ARBA00022679"/>
    </source>
</evidence>
<dbReference type="STRING" id="51642.NSMM_240024"/>
<accession>A0A1G5SCT5</accession>
<dbReference type="EMBL" id="FMWO01000030">
    <property type="protein sequence ID" value="SCZ84640.1"/>
    <property type="molecule type" value="Genomic_DNA"/>
</dbReference>
<dbReference type="GO" id="GO:0008757">
    <property type="term" value="F:S-adenosylmethionine-dependent methyltransferase activity"/>
    <property type="evidence" value="ECO:0007669"/>
    <property type="project" value="InterPro"/>
</dbReference>
<dbReference type="Proteomes" id="UP000198729">
    <property type="component" value="Unassembled WGS sequence"/>
</dbReference>
<reference evidence="5 6" key="1">
    <citation type="submission" date="2016-10" db="EMBL/GenBank/DDBJ databases">
        <authorList>
            <person name="de Groot N.N."/>
        </authorList>
    </citation>
    <scope>NUCLEOTIDE SEQUENCE [LARGE SCALE GENOMIC DNA]</scope>
    <source>
        <strain evidence="5">1</strain>
    </source>
</reference>
<evidence type="ECO:0000256" key="1">
    <source>
        <dbReference type="ARBA" id="ARBA00022603"/>
    </source>
</evidence>
<dbReference type="CDD" id="cd02440">
    <property type="entry name" value="AdoMet_MTases"/>
    <property type="match status" value="1"/>
</dbReference>
<evidence type="ECO:0000313" key="6">
    <source>
        <dbReference type="Proteomes" id="UP000198729"/>
    </source>
</evidence>
<dbReference type="GO" id="GO:0032259">
    <property type="term" value="P:methylation"/>
    <property type="evidence" value="ECO:0007669"/>
    <property type="project" value="UniProtKB-KW"/>
</dbReference>